<dbReference type="EMBL" id="JAXCGZ010009560">
    <property type="protein sequence ID" value="KAK7076755.1"/>
    <property type="molecule type" value="Genomic_DNA"/>
</dbReference>
<keyword evidence="2" id="KW-0472">Membrane</keyword>
<keyword evidence="2" id="KW-0812">Transmembrane</keyword>
<feature type="transmembrane region" description="Helical" evidence="2">
    <location>
        <begin position="68"/>
        <end position="89"/>
    </location>
</feature>
<protein>
    <submittedName>
        <fullName evidence="3">Uncharacterized protein</fullName>
    </submittedName>
</protein>
<organism evidence="3 4">
    <name type="scientific">Halocaridina rubra</name>
    <name type="common">Hawaiian red shrimp</name>
    <dbReference type="NCBI Taxonomy" id="373956"/>
    <lineage>
        <taxon>Eukaryota</taxon>
        <taxon>Metazoa</taxon>
        <taxon>Ecdysozoa</taxon>
        <taxon>Arthropoda</taxon>
        <taxon>Crustacea</taxon>
        <taxon>Multicrustacea</taxon>
        <taxon>Malacostraca</taxon>
        <taxon>Eumalacostraca</taxon>
        <taxon>Eucarida</taxon>
        <taxon>Decapoda</taxon>
        <taxon>Pleocyemata</taxon>
        <taxon>Caridea</taxon>
        <taxon>Atyoidea</taxon>
        <taxon>Atyidae</taxon>
        <taxon>Halocaridina</taxon>
    </lineage>
</organism>
<comment type="caution">
    <text evidence="3">The sequence shown here is derived from an EMBL/GenBank/DDBJ whole genome shotgun (WGS) entry which is preliminary data.</text>
</comment>
<sequence>MIVINSNMLSGEAPRLNLVTSSRDYLATVDYPLRPNVSRTWGQLHRPKSRWTCCYFPQSFPVYRMQRLISVVLCLLVLILLSVIAFVFMQVVPTQVEKNAGVTPGGTTENRLVGYDDYRRWESGLGLVRTARKLEDHPEYKRSVEGEEDEEDYPDEEDEDDELILNSYGDNGYDDDEEDNPIFDMKYFDFSMKGEVEERLGLGNTNVNLVNVPQSSFTTPNVKKKWESLPELILVNSTKMNIVENGIIFSQAVEALLVDKNLSDIKIGQILDHLRSSEVKAMQNPTWDRCGRPKNQWLKFSSGSAACARYRYPDDYLLVGEILSFYLSRLLGVGHVPPVVLSQPTGPQWQQVKMEMKNAGWGDAPVVVLTPWFEGLVRDHMPAILLEALMKNATLSIVTEDGNFILKDSDNPPHHHFSQQDDDVQKEKEKSETVERNYLNIKHSLKRNLKEIRVSRTLDKNYDIYAFNKTSSKVAVTNRVPPVSAVLHELEIVPENKPALLSVTKNKKNLREKVKNKDYLNHNNSIKKMRNSNTSKNLKNMDTVNSEFQENPQRVISGISASLKLRDLPERDLKLLVQWSDLVVFDYLTGNYDRVAYMQDAAEKEDHLQILSRTVHNLVRNKATDALWLLDNESGLIDAYTLLYGSTDSLQSERFLAFHKQMLETICLFRKSTIEAVLGLHTHPEPHMFLVNFVKTQEPLFHILQDPLENSHFVKYFPVRVKEVHDWMNKCIDKVQRYTKAR</sequence>
<dbReference type="GO" id="GO:0005615">
    <property type="term" value="C:extracellular space"/>
    <property type="evidence" value="ECO:0007669"/>
    <property type="project" value="TreeGrafter"/>
</dbReference>
<dbReference type="AlphaFoldDB" id="A0AAN8X2H1"/>
<evidence type="ECO:0000313" key="4">
    <source>
        <dbReference type="Proteomes" id="UP001381693"/>
    </source>
</evidence>
<dbReference type="PANTHER" id="PTHR13147">
    <property type="entry name" value="FOUR-JOINTED BOX PROTEIN 1"/>
    <property type="match status" value="1"/>
</dbReference>
<evidence type="ECO:0000313" key="3">
    <source>
        <dbReference type="EMBL" id="KAK7076755.1"/>
    </source>
</evidence>
<feature type="region of interest" description="Disordered" evidence="1">
    <location>
        <begin position="138"/>
        <end position="179"/>
    </location>
</feature>
<dbReference type="GO" id="GO:0007267">
    <property type="term" value="P:cell-cell signaling"/>
    <property type="evidence" value="ECO:0007669"/>
    <property type="project" value="TreeGrafter"/>
</dbReference>
<dbReference type="Proteomes" id="UP001381693">
    <property type="component" value="Unassembled WGS sequence"/>
</dbReference>
<dbReference type="PANTHER" id="PTHR13147:SF5">
    <property type="entry name" value="FOUR-JOINTED BOX PROTEIN 1"/>
    <property type="match status" value="1"/>
</dbReference>
<keyword evidence="4" id="KW-1185">Reference proteome</keyword>
<accession>A0AAN8X2H1</accession>
<dbReference type="InterPro" id="IPR024868">
    <property type="entry name" value="FJX1/FJ"/>
</dbReference>
<proteinExistence type="predicted"/>
<name>A0AAN8X2H1_HALRR</name>
<gene>
    <name evidence="3" type="ORF">SK128_000974</name>
</gene>
<evidence type="ECO:0000256" key="2">
    <source>
        <dbReference type="SAM" id="Phobius"/>
    </source>
</evidence>
<reference evidence="3 4" key="1">
    <citation type="submission" date="2023-11" db="EMBL/GenBank/DDBJ databases">
        <title>Halocaridina rubra genome assembly.</title>
        <authorList>
            <person name="Smith C."/>
        </authorList>
    </citation>
    <scope>NUCLEOTIDE SEQUENCE [LARGE SCALE GENOMIC DNA]</scope>
    <source>
        <strain evidence="3">EP-1</strain>
        <tissue evidence="3">Whole</tissue>
    </source>
</reference>
<evidence type="ECO:0000256" key="1">
    <source>
        <dbReference type="SAM" id="MobiDB-lite"/>
    </source>
</evidence>
<keyword evidence="2" id="KW-1133">Transmembrane helix</keyword>
<feature type="compositionally biased region" description="Acidic residues" evidence="1">
    <location>
        <begin position="146"/>
        <end position="163"/>
    </location>
</feature>